<comment type="caution">
    <text evidence="3">The sequence shown here is derived from an EMBL/GenBank/DDBJ whole genome shotgun (WGS) entry which is preliminary data.</text>
</comment>
<gene>
    <name evidence="3" type="ORF">J2S43_001934</name>
</gene>
<accession>A0ABT9MPT3</accession>
<evidence type="ECO:0000313" key="4">
    <source>
        <dbReference type="Proteomes" id="UP001240984"/>
    </source>
</evidence>
<dbReference type="Proteomes" id="UP001240984">
    <property type="component" value="Unassembled WGS sequence"/>
</dbReference>
<keyword evidence="2" id="KW-0732">Signal</keyword>
<name>A0ABT9MPT3_9ACTN</name>
<keyword evidence="4" id="KW-1185">Reference proteome</keyword>
<feature type="region of interest" description="Disordered" evidence="1">
    <location>
        <begin position="48"/>
        <end position="74"/>
    </location>
</feature>
<evidence type="ECO:0000256" key="2">
    <source>
        <dbReference type="SAM" id="SignalP"/>
    </source>
</evidence>
<dbReference type="RefSeq" id="WP_306828460.1">
    <property type="nucleotide sequence ID" value="NZ_JAUSRA010000001.1"/>
</dbReference>
<dbReference type="PANTHER" id="PTHR39335">
    <property type="entry name" value="BLL4220 PROTEIN"/>
    <property type="match status" value="1"/>
</dbReference>
<organism evidence="3 4">
    <name type="scientific">Catenuloplanes nepalensis</name>
    <dbReference type="NCBI Taxonomy" id="587533"/>
    <lineage>
        <taxon>Bacteria</taxon>
        <taxon>Bacillati</taxon>
        <taxon>Actinomycetota</taxon>
        <taxon>Actinomycetes</taxon>
        <taxon>Micromonosporales</taxon>
        <taxon>Micromonosporaceae</taxon>
        <taxon>Catenuloplanes</taxon>
    </lineage>
</organism>
<evidence type="ECO:0000313" key="3">
    <source>
        <dbReference type="EMBL" id="MDP9793422.1"/>
    </source>
</evidence>
<dbReference type="Gene3D" id="2.60.20.10">
    <property type="entry name" value="Crystallins"/>
    <property type="match status" value="1"/>
</dbReference>
<evidence type="ECO:0000256" key="1">
    <source>
        <dbReference type="SAM" id="MobiDB-lite"/>
    </source>
</evidence>
<proteinExistence type="predicted"/>
<protein>
    <submittedName>
        <fullName evidence="3">Lipoprotein with Yx(FWY)xxD motif</fullName>
    </submittedName>
</protein>
<dbReference type="InterPro" id="IPR005297">
    <property type="entry name" value="Lipoprotein_repeat"/>
</dbReference>
<feature type="chain" id="PRO_5045723763" evidence="2">
    <location>
        <begin position="23"/>
        <end position="312"/>
    </location>
</feature>
<dbReference type="EMBL" id="JAUSRA010000001">
    <property type="protein sequence ID" value="MDP9793422.1"/>
    <property type="molecule type" value="Genomic_DNA"/>
</dbReference>
<feature type="signal peptide" evidence="2">
    <location>
        <begin position="1"/>
        <end position="22"/>
    </location>
</feature>
<dbReference type="PANTHER" id="PTHR39335:SF1">
    <property type="entry name" value="BLL4220 PROTEIN"/>
    <property type="match status" value="1"/>
</dbReference>
<sequence length="312" mass="31678">MSGKRSAAFTALLLTGSLLLSACGGTGDAGAPAPAPSAVEGELNLVSGTAKSNDAPPKTGDWAVPEGGPAPEGEAAESAKAWVQLNATKATPLKKVVVNGAGLTLYRFDEDTAKPSKATCDDACAKVWPPVVIKNGGKVFVAGIKKDAVGYVVRADGQVQLTLYGWPMYRFAGNKDKAADTTLGDINGQGVGGTWFGITPTGEKAVLKDPAGDKPGIIVEESPAAPATGGAASVTFFSEPGFADSGFSEGVTGPGCKNLTTTANEASSMTATGSVKIWADKDCKGKSFTVNGDVDDLAETGLDDQVESVRFL</sequence>
<keyword evidence="3" id="KW-0449">Lipoprotein</keyword>
<dbReference type="PROSITE" id="PS51257">
    <property type="entry name" value="PROKAR_LIPOPROTEIN"/>
    <property type="match status" value="1"/>
</dbReference>
<reference evidence="3 4" key="1">
    <citation type="submission" date="2023-07" db="EMBL/GenBank/DDBJ databases">
        <title>Sequencing the genomes of 1000 actinobacteria strains.</title>
        <authorList>
            <person name="Klenk H.-P."/>
        </authorList>
    </citation>
    <scope>NUCLEOTIDE SEQUENCE [LARGE SCALE GENOMIC DNA]</scope>
    <source>
        <strain evidence="3 4">DSM 44710</strain>
    </source>
</reference>
<dbReference type="Pfam" id="PF03640">
    <property type="entry name" value="Lipoprotein_15"/>
    <property type="match status" value="2"/>
</dbReference>